<dbReference type="Proteomes" id="UP001152888">
    <property type="component" value="Unassembled WGS sequence"/>
</dbReference>
<protein>
    <submittedName>
        <fullName evidence="1">Uncharacterized protein</fullName>
    </submittedName>
</protein>
<organism evidence="1 2">
    <name type="scientific">Acanthoscelides obtectus</name>
    <name type="common">Bean weevil</name>
    <name type="synonym">Bruchus obtectus</name>
    <dbReference type="NCBI Taxonomy" id="200917"/>
    <lineage>
        <taxon>Eukaryota</taxon>
        <taxon>Metazoa</taxon>
        <taxon>Ecdysozoa</taxon>
        <taxon>Arthropoda</taxon>
        <taxon>Hexapoda</taxon>
        <taxon>Insecta</taxon>
        <taxon>Pterygota</taxon>
        <taxon>Neoptera</taxon>
        <taxon>Endopterygota</taxon>
        <taxon>Coleoptera</taxon>
        <taxon>Polyphaga</taxon>
        <taxon>Cucujiformia</taxon>
        <taxon>Chrysomeloidea</taxon>
        <taxon>Chrysomelidae</taxon>
        <taxon>Bruchinae</taxon>
        <taxon>Bruchini</taxon>
        <taxon>Acanthoscelides</taxon>
    </lineage>
</organism>
<gene>
    <name evidence="1" type="ORF">ACAOBT_LOCUS38019</name>
</gene>
<evidence type="ECO:0000313" key="2">
    <source>
        <dbReference type="Proteomes" id="UP001152888"/>
    </source>
</evidence>
<keyword evidence="2" id="KW-1185">Reference proteome</keyword>
<accession>A0A9P0VU85</accession>
<reference evidence="1" key="1">
    <citation type="submission" date="2022-03" db="EMBL/GenBank/DDBJ databases">
        <authorList>
            <person name="Sayadi A."/>
        </authorList>
    </citation>
    <scope>NUCLEOTIDE SEQUENCE</scope>
</reference>
<dbReference type="AlphaFoldDB" id="A0A9P0VU85"/>
<name>A0A9P0VU85_ACAOB</name>
<sequence>MTPIMTAAERSRGFIIDYLIERPEISIEERIEALELLGASYANDKENYDLSKAYMYMHKSMELRYSDPDNPIKKKLIQPIPAYENWVECQTLSELEAIKRNSNGLHMEALTIRERVLGSSNPEVPQPIIYRGAIFADNARFDRCLELWLHALKLRQKNYVSVSKDLLRFAQVFSQMLHIGTKVSHSHVIEVLGWSNSGVREEQIKTD</sequence>
<dbReference type="OrthoDB" id="4429489at2759"/>
<dbReference type="EMBL" id="CAKOFQ010011306">
    <property type="protein sequence ID" value="CAH2020672.1"/>
    <property type="molecule type" value="Genomic_DNA"/>
</dbReference>
<proteinExistence type="predicted"/>
<comment type="caution">
    <text evidence="1">The sequence shown here is derived from an EMBL/GenBank/DDBJ whole genome shotgun (WGS) entry which is preliminary data.</text>
</comment>
<evidence type="ECO:0000313" key="1">
    <source>
        <dbReference type="EMBL" id="CAH2020672.1"/>
    </source>
</evidence>